<gene>
    <name evidence="4" type="ORF">PCAMFM013_S048g000022</name>
</gene>
<evidence type="ECO:0000256" key="1">
    <source>
        <dbReference type="ARBA" id="ARBA00022448"/>
    </source>
</evidence>
<dbReference type="GO" id="GO:0000293">
    <property type="term" value="F:ferric-chelate reductase activity"/>
    <property type="evidence" value="ECO:0007669"/>
    <property type="project" value="TreeGrafter"/>
</dbReference>
<evidence type="ECO:0000259" key="3">
    <source>
        <dbReference type="PROSITE" id="PS51384"/>
    </source>
</evidence>
<dbReference type="PROSITE" id="PS51384">
    <property type="entry name" value="FAD_FR"/>
    <property type="match status" value="1"/>
</dbReference>
<keyword evidence="2" id="KW-0812">Transmembrane</keyword>
<keyword evidence="2" id="KW-1133">Transmembrane helix</keyword>
<dbReference type="GO" id="GO:0015677">
    <property type="term" value="P:copper ion import"/>
    <property type="evidence" value="ECO:0007669"/>
    <property type="project" value="TreeGrafter"/>
</dbReference>
<feature type="transmembrane region" description="Helical" evidence="2">
    <location>
        <begin position="279"/>
        <end position="303"/>
    </location>
</feature>
<feature type="transmembrane region" description="Helical" evidence="2">
    <location>
        <begin position="74"/>
        <end position="95"/>
    </location>
</feature>
<evidence type="ECO:0000256" key="2">
    <source>
        <dbReference type="SAM" id="Phobius"/>
    </source>
</evidence>
<protein>
    <submittedName>
        <fullName evidence="4">Ferredoxin reductase-type FAD-binding domain</fullName>
    </submittedName>
</protein>
<feature type="transmembrane region" description="Helical" evidence="2">
    <location>
        <begin position="20"/>
        <end position="38"/>
    </location>
</feature>
<dbReference type="PANTHER" id="PTHR32361:SF26">
    <property type="entry name" value="FAD-BINDING 8 DOMAIN-CONTAINING PROTEIN-RELATED"/>
    <property type="match status" value="1"/>
</dbReference>
<keyword evidence="2" id="KW-0472">Membrane</keyword>
<dbReference type="CDD" id="cd06186">
    <property type="entry name" value="NOX_Duox_like_FAD_NADP"/>
    <property type="match status" value="1"/>
</dbReference>
<evidence type="ECO:0000313" key="4">
    <source>
        <dbReference type="EMBL" id="CRL30310.1"/>
    </source>
</evidence>
<evidence type="ECO:0000313" key="5">
    <source>
        <dbReference type="Proteomes" id="UP000053732"/>
    </source>
</evidence>
<dbReference type="EMBL" id="HG793181">
    <property type="protein sequence ID" value="CRL30310.1"/>
    <property type="molecule type" value="Genomic_DNA"/>
</dbReference>
<reference evidence="4 5" key="1">
    <citation type="journal article" date="2014" name="Nat. Commun.">
        <title>Multiple recent horizontal transfers of a large genomic region in cheese making fungi.</title>
        <authorList>
            <person name="Cheeseman K."/>
            <person name="Ropars J."/>
            <person name="Renault P."/>
            <person name="Dupont J."/>
            <person name="Gouzy J."/>
            <person name="Branca A."/>
            <person name="Abraham A.L."/>
            <person name="Ceppi M."/>
            <person name="Conseiller E."/>
            <person name="Debuchy R."/>
            <person name="Malagnac F."/>
            <person name="Goarin A."/>
            <person name="Silar P."/>
            <person name="Lacoste S."/>
            <person name="Sallet E."/>
            <person name="Bensimon A."/>
            <person name="Giraud T."/>
            <person name="Brygoo Y."/>
        </authorList>
    </citation>
    <scope>NUCLEOTIDE SEQUENCE [LARGE SCALE GENOMIC DNA]</scope>
    <source>
        <strain evidence="5">FM 013</strain>
    </source>
</reference>
<dbReference type="AlphaFoldDB" id="A0A0G4PUW1"/>
<dbReference type="Proteomes" id="UP000053732">
    <property type="component" value="Unassembled WGS sequence"/>
</dbReference>
<dbReference type="STRING" id="1429867.A0A0G4PUW1"/>
<keyword evidence="1" id="KW-0813">Transport</keyword>
<accession>A0A0G4PUW1</accession>
<dbReference type="InterPro" id="IPR051410">
    <property type="entry name" value="Ferric/Cupric_Reductase"/>
</dbReference>
<dbReference type="PANTHER" id="PTHR32361">
    <property type="entry name" value="FERRIC/CUPRIC REDUCTASE TRANSMEMBRANE COMPONENT"/>
    <property type="match status" value="1"/>
</dbReference>
<sequence>MPRLTSRFAEWLARASVQDIFSLCGLLALVCWLSYSLGRRYSHGLLRLQHAISWRRFFQAPTPGPLQWLDIPSYLQGGVVAALVIANIIAVSVHVRSWAEVQKRAGCLAVTHLVPLYSGFSFSLPALVYRVERGTVQWAHRWLGRICALHCLLHGSVLGTVARNTRLAAPLVIPLVSPVDPALDARCDSSTLAATRPQGIAVSVHVRSWAEVQKRAGCLAVTHLVPLYSGFSFSLPAHVYRVERGTVQWAHRWLGRICALHCLLHGSVLGTVARNTRLATPLVIPLVAGCSLLSILPWTLAAILRRWPQLGLKVHHVLASIATGTLAYHLIDRASAYRWVLLGGICTGLGWSVGTCLYTMWFHRSWRITSRRALARSFNRLLWLDIAVPMEWVAQPGQYVQLWMPRLGVRSSLQLPAFYVASVGTMDNPPGAQTTRMLRIVTRPRPGVTGRIAQAADHATYSTIHFPVCVLGPYGHPPSLGQYGTVVFVLEDIGLFRALPFIRHLVQESRSRKNAVRRLEVLWQVRLKNFNHSRWVGDEISQILELDRMFDRNDCPEHRHRDDRGFDILQFTTHILDTQPRDRIRYRNRTRLKYHFHAIDIDKELARLRDGRGGTTAVSVCASKSTRTAVRRIVHSRTSGDCRLIDLELEPSCEWWADGDPFVHDTSETAVAPRGRSNTGRLFEPGLTTAMPVAHVVPEQATRLSGETLVNDRQSWQSDDSTVRGQSANHKKWVRQKLDEGGV</sequence>
<organism evidence="4 5">
    <name type="scientific">Penicillium camemberti (strain FM 013)</name>
    <dbReference type="NCBI Taxonomy" id="1429867"/>
    <lineage>
        <taxon>Eukaryota</taxon>
        <taxon>Fungi</taxon>
        <taxon>Dikarya</taxon>
        <taxon>Ascomycota</taxon>
        <taxon>Pezizomycotina</taxon>
        <taxon>Eurotiomycetes</taxon>
        <taxon>Eurotiomycetidae</taxon>
        <taxon>Eurotiales</taxon>
        <taxon>Aspergillaceae</taxon>
        <taxon>Penicillium</taxon>
    </lineage>
</organism>
<dbReference type="InterPro" id="IPR017927">
    <property type="entry name" value="FAD-bd_FR_type"/>
</dbReference>
<dbReference type="Gene3D" id="3.40.50.80">
    <property type="entry name" value="Nucleotide-binding domain of ferredoxin-NADP reductase (FNR) module"/>
    <property type="match status" value="1"/>
</dbReference>
<proteinExistence type="predicted"/>
<name>A0A0G4PUW1_PENC3</name>
<dbReference type="InterPro" id="IPR039261">
    <property type="entry name" value="FNR_nucleotide-bd"/>
</dbReference>
<feature type="domain" description="FAD-binding FR-type" evidence="3">
    <location>
        <begin position="361"/>
        <end position="480"/>
    </location>
</feature>
<feature type="transmembrane region" description="Helical" evidence="2">
    <location>
        <begin position="337"/>
        <end position="362"/>
    </location>
</feature>
<dbReference type="GO" id="GO:0005886">
    <property type="term" value="C:plasma membrane"/>
    <property type="evidence" value="ECO:0007669"/>
    <property type="project" value="TreeGrafter"/>
</dbReference>
<feature type="transmembrane region" description="Helical" evidence="2">
    <location>
        <begin position="310"/>
        <end position="331"/>
    </location>
</feature>
<dbReference type="GO" id="GO:0006879">
    <property type="term" value="P:intracellular iron ion homeostasis"/>
    <property type="evidence" value="ECO:0007669"/>
    <property type="project" value="TreeGrafter"/>
</dbReference>
<dbReference type="GO" id="GO:0006826">
    <property type="term" value="P:iron ion transport"/>
    <property type="evidence" value="ECO:0007669"/>
    <property type="project" value="TreeGrafter"/>
</dbReference>
<keyword evidence="5" id="KW-1185">Reference proteome</keyword>